<feature type="region of interest" description="Disordered" evidence="1">
    <location>
        <begin position="1"/>
        <end position="45"/>
    </location>
</feature>
<gene>
    <name evidence="2" type="ORF">LSP00402_LOCUS2671</name>
</gene>
<feature type="compositionally biased region" description="Low complexity" evidence="1">
    <location>
        <begin position="71"/>
        <end position="86"/>
    </location>
</feature>
<feature type="compositionally biased region" description="Basic and acidic residues" evidence="1">
    <location>
        <begin position="1"/>
        <end position="11"/>
    </location>
</feature>
<name>A0A7S2TH98_9EUKA</name>
<dbReference type="AlphaFoldDB" id="A0A7S2TH98"/>
<evidence type="ECO:0000313" key="2">
    <source>
        <dbReference type="EMBL" id="CAD9749342.1"/>
    </source>
</evidence>
<feature type="compositionally biased region" description="Basic and acidic residues" evidence="1">
    <location>
        <begin position="57"/>
        <end position="70"/>
    </location>
</feature>
<sequence length="181" mass="21160">MKKNRKSETGRRTRARYVPRSKETESKMKVRRNRTRKDSQVYSRRLNVMSTSKIVEKLYDGQNTTEKEAAPELPRPAGRAGAAAPAGRKERKGQSFAWQPTGDDDKNDDMYNWEYFLDSRENEQRGHEFDTLFTEEGDEMAYDHYYESTAYQPGRKKNNDRVCTACTQDARMCRMEKCTIS</sequence>
<evidence type="ECO:0000256" key="1">
    <source>
        <dbReference type="SAM" id="MobiDB-lite"/>
    </source>
</evidence>
<proteinExistence type="predicted"/>
<protein>
    <submittedName>
        <fullName evidence="2">Uncharacterized protein</fullName>
    </submittedName>
</protein>
<organism evidence="2">
    <name type="scientific">Lotharella oceanica</name>
    <dbReference type="NCBI Taxonomy" id="641309"/>
    <lineage>
        <taxon>Eukaryota</taxon>
        <taxon>Sar</taxon>
        <taxon>Rhizaria</taxon>
        <taxon>Cercozoa</taxon>
        <taxon>Chlorarachniophyceae</taxon>
        <taxon>Lotharella</taxon>
    </lineage>
</organism>
<feature type="region of interest" description="Disordered" evidence="1">
    <location>
        <begin position="57"/>
        <end position="109"/>
    </location>
</feature>
<accession>A0A7S2TH98</accession>
<dbReference type="EMBL" id="HBHP01004265">
    <property type="protein sequence ID" value="CAD9749342.1"/>
    <property type="molecule type" value="Transcribed_RNA"/>
</dbReference>
<reference evidence="2" key="1">
    <citation type="submission" date="2021-01" db="EMBL/GenBank/DDBJ databases">
        <authorList>
            <person name="Corre E."/>
            <person name="Pelletier E."/>
            <person name="Niang G."/>
            <person name="Scheremetjew M."/>
            <person name="Finn R."/>
            <person name="Kale V."/>
            <person name="Holt S."/>
            <person name="Cochrane G."/>
            <person name="Meng A."/>
            <person name="Brown T."/>
            <person name="Cohen L."/>
        </authorList>
    </citation>
    <scope>NUCLEOTIDE SEQUENCE</scope>
    <source>
        <strain evidence="2">CCMP622</strain>
    </source>
</reference>